<dbReference type="InterPro" id="IPR020895">
    <property type="entry name" value="Frataxin_CS"/>
</dbReference>
<dbReference type="InterPro" id="IPR002908">
    <property type="entry name" value="Frataxin/CyaY"/>
</dbReference>
<dbReference type="EMBL" id="MU864428">
    <property type="protein sequence ID" value="KAK4186220.1"/>
    <property type="molecule type" value="Genomic_DNA"/>
</dbReference>
<dbReference type="GO" id="GO:0005739">
    <property type="term" value="C:mitochondrion"/>
    <property type="evidence" value="ECO:0007669"/>
    <property type="project" value="UniProtKB-SubCell"/>
</dbReference>
<dbReference type="EC" id="1.16.3.1" evidence="3"/>
<dbReference type="NCBIfam" id="TIGR03422">
    <property type="entry name" value="mito_frataxin"/>
    <property type="match status" value="1"/>
</dbReference>
<dbReference type="AlphaFoldDB" id="A0AAN7AHT7"/>
<keyword evidence="5" id="KW-0813">Transport</keyword>
<gene>
    <name evidence="13" type="ORF">QBC35DRAFT_501696</name>
</gene>
<keyword evidence="14" id="KW-1185">Reference proteome</keyword>
<dbReference type="FunFam" id="3.30.920.10:FF:000004">
    <property type="entry name" value="Mitochondrial chaperone Frataxin"/>
    <property type="match status" value="1"/>
</dbReference>
<evidence type="ECO:0000256" key="4">
    <source>
        <dbReference type="ARBA" id="ARBA00022434"/>
    </source>
</evidence>
<dbReference type="Proteomes" id="UP001302126">
    <property type="component" value="Unassembled WGS sequence"/>
</dbReference>
<dbReference type="GO" id="GO:0034986">
    <property type="term" value="F:iron chaperone activity"/>
    <property type="evidence" value="ECO:0007669"/>
    <property type="project" value="TreeGrafter"/>
</dbReference>
<dbReference type="PROSITE" id="PS01344">
    <property type="entry name" value="FRATAXIN_1"/>
    <property type="match status" value="1"/>
</dbReference>
<dbReference type="PANTHER" id="PTHR16821:SF2">
    <property type="entry name" value="FRATAXIN, MITOCHONDRIAL"/>
    <property type="match status" value="1"/>
</dbReference>
<dbReference type="PROSITE" id="PS50810">
    <property type="entry name" value="FRATAXIN_2"/>
    <property type="match status" value="1"/>
</dbReference>
<keyword evidence="6" id="KW-0410">Iron transport</keyword>
<dbReference type="InterPro" id="IPR017789">
    <property type="entry name" value="Frataxin"/>
</dbReference>
<organism evidence="13 14">
    <name type="scientific">Podospora australis</name>
    <dbReference type="NCBI Taxonomy" id="1536484"/>
    <lineage>
        <taxon>Eukaryota</taxon>
        <taxon>Fungi</taxon>
        <taxon>Dikarya</taxon>
        <taxon>Ascomycota</taxon>
        <taxon>Pezizomycotina</taxon>
        <taxon>Sordariomycetes</taxon>
        <taxon>Sordariomycetidae</taxon>
        <taxon>Sordariales</taxon>
        <taxon>Podosporaceae</taxon>
        <taxon>Podospora</taxon>
    </lineage>
</organism>
<evidence type="ECO:0000256" key="5">
    <source>
        <dbReference type="ARBA" id="ARBA00022448"/>
    </source>
</evidence>
<evidence type="ECO:0000256" key="11">
    <source>
        <dbReference type="ARBA" id="ARBA00023128"/>
    </source>
</evidence>
<comment type="caution">
    <text evidence="13">The sequence shown here is derived from an EMBL/GenBank/DDBJ whole genome shotgun (WGS) entry which is preliminary data.</text>
</comment>
<evidence type="ECO:0000256" key="12">
    <source>
        <dbReference type="ARBA" id="ARBA00047990"/>
    </source>
</evidence>
<comment type="catalytic activity">
    <reaction evidence="12">
        <text>4 Fe(2+) + O2 + 4 H(+) = 4 Fe(3+) + 2 H2O</text>
        <dbReference type="Rhea" id="RHEA:11148"/>
        <dbReference type="ChEBI" id="CHEBI:15377"/>
        <dbReference type="ChEBI" id="CHEBI:15378"/>
        <dbReference type="ChEBI" id="CHEBI:15379"/>
        <dbReference type="ChEBI" id="CHEBI:29033"/>
        <dbReference type="ChEBI" id="CHEBI:29034"/>
        <dbReference type="EC" id="1.16.3.1"/>
    </reaction>
</comment>
<reference evidence="13" key="1">
    <citation type="journal article" date="2023" name="Mol. Phylogenet. Evol.">
        <title>Genome-scale phylogeny and comparative genomics of the fungal order Sordariales.</title>
        <authorList>
            <person name="Hensen N."/>
            <person name="Bonometti L."/>
            <person name="Westerberg I."/>
            <person name="Brannstrom I.O."/>
            <person name="Guillou S."/>
            <person name="Cros-Aarteil S."/>
            <person name="Calhoun S."/>
            <person name="Haridas S."/>
            <person name="Kuo A."/>
            <person name="Mondo S."/>
            <person name="Pangilinan J."/>
            <person name="Riley R."/>
            <person name="LaButti K."/>
            <person name="Andreopoulos B."/>
            <person name="Lipzen A."/>
            <person name="Chen C."/>
            <person name="Yan M."/>
            <person name="Daum C."/>
            <person name="Ng V."/>
            <person name="Clum A."/>
            <person name="Steindorff A."/>
            <person name="Ohm R.A."/>
            <person name="Martin F."/>
            <person name="Silar P."/>
            <person name="Natvig D.O."/>
            <person name="Lalanne C."/>
            <person name="Gautier V."/>
            <person name="Ament-Velasquez S.L."/>
            <person name="Kruys A."/>
            <person name="Hutchinson M.I."/>
            <person name="Powell A.J."/>
            <person name="Barry K."/>
            <person name="Miller A.N."/>
            <person name="Grigoriev I.V."/>
            <person name="Debuchy R."/>
            <person name="Gladieux P."/>
            <person name="Hiltunen Thoren M."/>
            <person name="Johannesson H."/>
        </authorList>
    </citation>
    <scope>NUCLEOTIDE SEQUENCE</scope>
    <source>
        <strain evidence="13">PSN309</strain>
    </source>
</reference>
<evidence type="ECO:0000256" key="10">
    <source>
        <dbReference type="ARBA" id="ARBA00023065"/>
    </source>
</evidence>
<dbReference type="Pfam" id="PF01491">
    <property type="entry name" value="Frataxin_Cyay"/>
    <property type="match status" value="1"/>
</dbReference>
<dbReference type="GO" id="GO:0008198">
    <property type="term" value="F:ferrous iron binding"/>
    <property type="evidence" value="ECO:0007669"/>
    <property type="project" value="TreeGrafter"/>
</dbReference>
<sequence>MIARTNLSKLARVASQLQAGNSTRTITATRILSTARPFLPQVAPATVSGVRSFSDSLPTKKNITPDSGEVEFKETPKPIQTPAKLTDSEYHTVADEYLERLLYHLEELAEQRTDVEVEYSAGVMSVTFRKEGTYVINKQPPNKQIWLSSPKSGPKRYDYVILGDGFQDKQDTAAGDWVYLRDGSTLSQLFSDEMGVNTRMPIGHYDGEADLSKWRGH</sequence>
<dbReference type="GO" id="GO:0051537">
    <property type="term" value="F:2 iron, 2 sulfur cluster binding"/>
    <property type="evidence" value="ECO:0007669"/>
    <property type="project" value="TreeGrafter"/>
</dbReference>
<evidence type="ECO:0000256" key="3">
    <source>
        <dbReference type="ARBA" id="ARBA00013107"/>
    </source>
</evidence>
<protein>
    <recommendedName>
        <fullName evidence="3">ferroxidase</fullName>
        <ecNumber evidence="3">1.16.3.1</ecNumber>
    </recommendedName>
</protein>
<evidence type="ECO:0000256" key="7">
    <source>
        <dbReference type="ARBA" id="ARBA00022946"/>
    </source>
</evidence>
<evidence type="ECO:0000256" key="8">
    <source>
        <dbReference type="ARBA" id="ARBA00023002"/>
    </source>
</evidence>
<dbReference type="NCBIfam" id="TIGR03421">
    <property type="entry name" value="FeS_CyaY"/>
    <property type="match status" value="1"/>
</dbReference>
<comment type="subcellular location">
    <subcellularLocation>
        <location evidence="1">Mitochondrion</location>
    </subcellularLocation>
</comment>
<evidence type="ECO:0000313" key="13">
    <source>
        <dbReference type="EMBL" id="KAK4186220.1"/>
    </source>
</evidence>
<evidence type="ECO:0000313" key="14">
    <source>
        <dbReference type="Proteomes" id="UP001302126"/>
    </source>
</evidence>
<dbReference type="GO" id="GO:0008199">
    <property type="term" value="F:ferric iron binding"/>
    <property type="evidence" value="ECO:0007669"/>
    <property type="project" value="InterPro"/>
</dbReference>
<dbReference type="GO" id="GO:0006879">
    <property type="term" value="P:intracellular iron ion homeostasis"/>
    <property type="evidence" value="ECO:0007669"/>
    <property type="project" value="UniProtKB-KW"/>
</dbReference>
<reference evidence="13" key="2">
    <citation type="submission" date="2023-05" db="EMBL/GenBank/DDBJ databases">
        <authorList>
            <consortium name="Lawrence Berkeley National Laboratory"/>
            <person name="Steindorff A."/>
            <person name="Hensen N."/>
            <person name="Bonometti L."/>
            <person name="Westerberg I."/>
            <person name="Brannstrom I.O."/>
            <person name="Guillou S."/>
            <person name="Cros-Aarteil S."/>
            <person name="Calhoun S."/>
            <person name="Haridas S."/>
            <person name="Kuo A."/>
            <person name="Mondo S."/>
            <person name="Pangilinan J."/>
            <person name="Riley R."/>
            <person name="Labutti K."/>
            <person name="Andreopoulos B."/>
            <person name="Lipzen A."/>
            <person name="Chen C."/>
            <person name="Yanf M."/>
            <person name="Daum C."/>
            <person name="Ng V."/>
            <person name="Clum A."/>
            <person name="Ohm R."/>
            <person name="Martin F."/>
            <person name="Silar P."/>
            <person name="Natvig D."/>
            <person name="Lalanne C."/>
            <person name="Gautier V."/>
            <person name="Ament-Velasquez S.L."/>
            <person name="Kruys A."/>
            <person name="Hutchinson M.I."/>
            <person name="Powell A.J."/>
            <person name="Barry K."/>
            <person name="Miller A.N."/>
            <person name="Grigoriev I.V."/>
            <person name="Debuchy R."/>
            <person name="Gladieux P."/>
            <person name="Thoren M.H."/>
            <person name="Johannesson H."/>
        </authorList>
    </citation>
    <scope>NUCLEOTIDE SEQUENCE</scope>
    <source>
        <strain evidence="13">PSN309</strain>
    </source>
</reference>
<keyword evidence="9" id="KW-0408">Iron</keyword>
<evidence type="ECO:0000256" key="6">
    <source>
        <dbReference type="ARBA" id="ARBA00022496"/>
    </source>
</evidence>
<proteinExistence type="inferred from homology"/>
<accession>A0AAN7AHT7</accession>
<dbReference type="GO" id="GO:0016226">
    <property type="term" value="P:iron-sulfur cluster assembly"/>
    <property type="evidence" value="ECO:0007669"/>
    <property type="project" value="InterPro"/>
</dbReference>
<dbReference type="SMART" id="SM01219">
    <property type="entry name" value="Frataxin_Cyay"/>
    <property type="match status" value="1"/>
</dbReference>
<dbReference type="GO" id="GO:0006826">
    <property type="term" value="P:iron ion transport"/>
    <property type="evidence" value="ECO:0007669"/>
    <property type="project" value="UniProtKB-KW"/>
</dbReference>
<evidence type="ECO:0000256" key="1">
    <source>
        <dbReference type="ARBA" id="ARBA00004173"/>
    </source>
</evidence>
<keyword evidence="10" id="KW-0406">Ion transport</keyword>
<keyword evidence="11" id="KW-0496">Mitochondrion</keyword>
<keyword evidence="4" id="KW-0409">Iron storage</keyword>
<dbReference type="PANTHER" id="PTHR16821">
    <property type="entry name" value="FRATAXIN"/>
    <property type="match status" value="1"/>
</dbReference>
<keyword evidence="8" id="KW-0560">Oxidoreductase</keyword>
<dbReference type="SUPFAM" id="SSF55387">
    <property type="entry name" value="Frataxin/Nqo15-like"/>
    <property type="match status" value="1"/>
</dbReference>
<dbReference type="Gene3D" id="3.30.920.10">
    <property type="entry name" value="Frataxin/CyaY"/>
    <property type="match status" value="1"/>
</dbReference>
<dbReference type="InterPro" id="IPR036524">
    <property type="entry name" value="Frataxin/CyaY_sf"/>
</dbReference>
<dbReference type="GO" id="GO:0004322">
    <property type="term" value="F:ferroxidase activity"/>
    <property type="evidence" value="ECO:0007669"/>
    <property type="project" value="UniProtKB-EC"/>
</dbReference>
<keyword evidence="7" id="KW-0809">Transit peptide</keyword>
<evidence type="ECO:0000256" key="2">
    <source>
        <dbReference type="ARBA" id="ARBA00008183"/>
    </source>
</evidence>
<comment type="similarity">
    <text evidence="2">Belongs to the frataxin family.</text>
</comment>
<name>A0AAN7AHT7_9PEZI</name>
<evidence type="ECO:0000256" key="9">
    <source>
        <dbReference type="ARBA" id="ARBA00023004"/>
    </source>
</evidence>